<reference evidence="1" key="2">
    <citation type="journal article" date="2015" name="Fish Shellfish Immunol.">
        <title>Early steps in the European eel (Anguilla anguilla)-Vibrio vulnificus interaction in the gills: Role of the RtxA13 toxin.</title>
        <authorList>
            <person name="Callol A."/>
            <person name="Pajuelo D."/>
            <person name="Ebbesson L."/>
            <person name="Teles M."/>
            <person name="MacKenzie S."/>
            <person name="Amaro C."/>
        </authorList>
    </citation>
    <scope>NUCLEOTIDE SEQUENCE</scope>
</reference>
<accession>A0A0E9VJR3</accession>
<organism evidence="1">
    <name type="scientific">Anguilla anguilla</name>
    <name type="common">European freshwater eel</name>
    <name type="synonym">Muraena anguilla</name>
    <dbReference type="NCBI Taxonomy" id="7936"/>
    <lineage>
        <taxon>Eukaryota</taxon>
        <taxon>Metazoa</taxon>
        <taxon>Chordata</taxon>
        <taxon>Craniata</taxon>
        <taxon>Vertebrata</taxon>
        <taxon>Euteleostomi</taxon>
        <taxon>Actinopterygii</taxon>
        <taxon>Neopterygii</taxon>
        <taxon>Teleostei</taxon>
        <taxon>Anguilliformes</taxon>
        <taxon>Anguillidae</taxon>
        <taxon>Anguilla</taxon>
    </lineage>
</organism>
<proteinExistence type="predicted"/>
<dbReference type="EMBL" id="GBXM01030213">
    <property type="protein sequence ID" value="JAH78364.1"/>
    <property type="molecule type" value="Transcribed_RNA"/>
</dbReference>
<dbReference type="AlphaFoldDB" id="A0A0E9VJR3"/>
<evidence type="ECO:0000313" key="1">
    <source>
        <dbReference type="EMBL" id="JAH78364.1"/>
    </source>
</evidence>
<protein>
    <submittedName>
        <fullName evidence="1">Uncharacterized protein</fullName>
    </submittedName>
</protein>
<name>A0A0E9VJR3_ANGAN</name>
<sequence length="36" mass="4477">MHVEVILLSFGHQRKYRMINELGKKWVDSNQLRFRF</sequence>
<reference evidence="1" key="1">
    <citation type="submission" date="2014-11" db="EMBL/GenBank/DDBJ databases">
        <authorList>
            <person name="Amaro Gonzalez C."/>
        </authorList>
    </citation>
    <scope>NUCLEOTIDE SEQUENCE</scope>
</reference>